<evidence type="ECO:0000313" key="3">
    <source>
        <dbReference type="EMBL" id="UPV99437.1"/>
    </source>
</evidence>
<feature type="compositionally biased region" description="Basic residues" evidence="1">
    <location>
        <begin position="105"/>
        <end position="118"/>
    </location>
</feature>
<dbReference type="EMBL" id="CP096658">
    <property type="protein sequence ID" value="UPV99437.1"/>
    <property type="molecule type" value="Genomic_DNA"/>
</dbReference>
<organism evidence="3 4">
    <name type="scientific">Halorussus gelatinilyticus</name>
    <dbReference type="NCBI Taxonomy" id="2937524"/>
    <lineage>
        <taxon>Archaea</taxon>
        <taxon>Methanobacteriati</taxon>
        <taxon>Methanobacteriota</taxon>
        <taxon>Stenosarchaea group</taxon>
        <taxon>Halobacteria</taxon>
        <taxon>Halobacteriales</taxon>
        <taxon>Haladaptataceae</taxon>
        <taxon>Halorussus</taxon>
    </lineage>
</organism>
<dbReference type="KEGG" id="haxz:M0R88_13000"/>
<feature type="region of interest" description="Disordered" evidence="1">
    <location>
        <begin position="43"/>
        <end position="140"/>
    </location>
</feature>
<gene>
    <name evidence="3" type="ORF">M0R88_13000</name>
</gene>
<keyword evidence="2" id="KW-1133">Transmembrane helix</keyword>
<dbReference type="AlphaFoldDB" id="A0A8U0IEV6"/>
<evidence type="ECO:0000256" key="1">
    <source>
        <dbReference type="SAM" id="MobiDB-lite"/>
    </source>
</evidence>
<keyword evidence="2" id="KW-0812">Transmembrane</keyword>
<dbReference type="RefSeq" id="WP_248653930.1">
    <property type="nucleotide sequence ID" value="NZ_CP096658.1"/>
</dbReference>
<proteinExistence type="predicted"/>
<protein>
    <submittedName>
        <fullName evidence="3">Uncharacterized protein</fullName>
    </submittedName>
</protein>
<feature type="transmembrane region" description="Helical" evidence="2">
    <location>
        <begin position="18"/>
        <end position="40"/>
    </location>
</feature>
<feature type="compositionally biased region" description="Basic and acidic residues" evidence="1">
    <location>
        <begin position="87"/>
        <end position="104"/>
    </location>
</feature>
<name>A0A8U0IEV6_9EURY</name>
<keyword evidence="4" id="KW-1185">Reference proteome</keyword>
<dbReference type="Proteomes" id="UP000830434">
    <property type="component" value="Chromosome"/>
</dbReference>
<feature type="compositionally biased region" description="Basic and acidic residues" evidence="1">
    <location>
        <begin position="50"/>
        <end position="79"/>
    </location>
</feature>
<dbReference type="GeneID" id="72190789"/>
<reference evidence="3" key="1">
    <citation type="submission" date="2022-04" db="EMBL/GenBank/DDBJ databases">
        <title>Diverse halophilic archaea isolated from saline environments.</title>
        <authorList>
            <person name="Cui H.-L."/>
        </authorList>
    </citation>
    <scope>NUCLEOTIDE SEQUENCE</scope>
    <source>
        <strain evidence="3">XZYJT40</strain>
    </source>
</reference>
<feature type="compositionally biased region" description="Basic and acidic residues" evidence="1">
    <location>
        <begin position="122"/>
        <end position="140"/>
    </location>
</feature>
<sequence length="214" mass="23702">MAAKRGPLAALSVTKRGVVVLLVVSAGVLGAGFGVLPGLLGGSDPADLGRGTDRGDAASDRDRSGTDHAHSDRDEAGRVERRRRWLSRRDDDRRRNGRDDPRNDRRLRRRGPRRRQRPPRPAFDRPERPRSRRAGRGERDGRVAVGRCVVVGRDIAAGRRAAERRRDALVSRFPVCARVEANWLSRSRPRYPSRSLRLNAVVNPPNAARIAGGP</sequence>
<accession>A0A8U0IEV6</accession>
<keyword evidence="2" id="KW-0472">Membrane</keyword>
<evidence type="ECO:0000313" key="4">
    <source>
        <dbReference type="Proteomes" id="UP000830434"/>
    </source>
</evidence>
<evidence type="ECO:0000256" key="2">
    <source>
        <dbReference type="SAM" id="Phobius"/>
    </source>
</evidence>